<evidence type="ECO:0000313" key="8">
    <source>
        <dbReference type="Proteomes" id="UP001630127"/>
    </source>
</evidence>
<dbReference type="GO" id="GO:0004674">
    <property type="term" value="F:protein serine/threonine kinase activity"/>
    <property type="evidence" value="ECO:0007669"/>
    <property type="project" value="UniProtKB-KW"/>
</dbReference>
<dbReference type="Proteomes" id="UP001630127">
    <property type="component" value="Unassembled WGS sequence"/>
</dbReference>
<dbReference type="PROSITE" id="PS50011">
    <property type="entry name" value="PROTEIN_KINASE_DOM"/>
    <property type="match status" value="1"/>
</dbReference>
<evidence type="ECO:0000256" key="4">
    <source>
        <dbReference type="ARBA" id="ARBA00022777"/>
    </source>
</evidence>
<dbReference type="EMBL" id="JBJUIK010000009">
    <property type="protein sequence ID" value="KAL3518732.1"/>
    <property type="molecule type" value="Genomic_DNA"/>
</dbReference>
<evidence type="ECO:0000256" key="2">
    <source>
        <dbReference type="ARBA" id="ARBA00022679"/>
    </source>
</evidence>
<dbReference type="GO" id="GO:0005524">
    <property type="term" value="F:ATP binding"/>
    <property type="evidence" value="ECO:0007669"/>
    <property type="project" value="UniProtKB-KW"/>
</dbReference>
<keyword evidence="1" id="KW-0723">Serine/threonine-protein kinase</keyword>
<dbReference type="InterPro" id="IPR001245">
    <property type="entry name" value="Ser-Thr/Tyr_kinase_cat_dom"/>
</dbReference>
<dbReference type="InterPro" id="IPR011009">
    <property type="entry name" value="Kinase-like_dom_sf"/>
</dbReference>
<dbReference type="SUPFAM" id="SSF56112">
    <property type="entry name" value="Protein kinase-like (PK-like)"/>
    <property type="match status" value="1"/>
</dbReference>
<evidence type="ECO:0000313" key="7">
    <source>
        <dbReference type="EMBL" id="KAL3518732.1"/>
    </source>
</evidence>
<dbReference type="PANTHER" id="PTHR22974:SF23">
    <property type="entry name" value="TOUSLED-LIKE KINASE, ISOFORM G"/>
    <property type="match status" value="1"/>
</dbReference>
<proteinExistence type="predicted"/>
<dbReference type="SMART" id="SM00220">
    <property type="entry name" value="S_TKc"/>
    <property type="match status" value="1"/>
</dbReference>
<dbReference type="Gene3D" id="1.10.510.10">
    <property type="entry name" value="Transferase(Phosphotransferase) domain 1"/>
    <property type="match status" value="2"/>
</dbReference>
<keyword evidence="2" id="KW-0808">Transferase</keyword>
<evidence type="ECO:0000256" key="5">
    <source>
        <dbReference type="ARBA" id="ARBA00022840"/>
    </source>
</evidence>
<gene>
    <name evidence="7" type="ORF">ACH5RR_021321</name>
</gene>
<name>A0ABD2ZKS3_9GENT</name>
<dbReference type="InterPro" id="IPR000719">
    <property type="entry name" value="Prot_kinase_dom"/>
</dbReference>
<dbReference type="Pfam" id="PF07714">
    <property type="entry name" value="PK_Tyr_Ser-Thr"/>
    <property type="match status" value="1"/>
</dbReference>
<keyword evidence="5" id="KW-0067">ATP-binding</keyword>
<evidence type="ECO:0000256" key="1">
    <source>
        <dbReference type="ARBA" id="ARBA00022527"/>
    </source>
</evidence>
<keyword evidence="4" id="KW-0418">Kinase</keyword>
<keyword evidence="8" id="KW-1185">Reference proteome</keyword>
<evidence type="ECO:0000256" key="3">
    <source>
        <dbReference type="ARBA" id="ARBA00022741"/>
    </source>
</evidence>
<reference evidence="7 8" key="1">
    <citation type="submission" date="2024-11" db="EMBL/GenBank/DDBJ databases">
        <title>A near-complete genome assembly of Cinchona calisaya.</title>
        <authorList>
            <person name="Lian D.C."/>
            <person name="Zhao X.W."/>
            <person name="Wei L."/>
        </authorList>
    </citation>
    <scope>NUCLEOTIDE SEQUENCE [LARGE SCALE GENOMIC DNA]</scope>
    <source>
        <tissue evidence="7">Nenye</tissue>
    </source>
</reference>
<keyword evidence="3" id="KW-0547">Nucleotide-binding</keyword>
<organism evidence="7 8">
    <name type="scientific">Cinchona calisaya</name>
    <dbReference type="NCBI Taxonomy" id="153742"/>
    <lineage>
        <taxon>Eukaryota</taxon>
        <taxon>Viridiplantae</taxon>
        <taxon>Streptophyta</taxon>
        <taxon>Embryophyta</taxon>
        <taxon>Tracheophyta</taxon>
        <taxon>Spermatophyta</taxon>
        <taxon>Magnoliopsida</taxon>
        <taxon>eudicotyledons</taxon>
        <taxon>Gunneridae</taxon>
        <taxon>Pentapetalae</taxon>
        <taxon>asterids</taxon>
        <taxon>lamiids</taxon>
        <taxon>Gentianales</taxon>
        <taxon>Rubiaceae</taxon>
        <taxon>Cinchonoideae</taxon>
        <taxon>Cinchoneae</taxon>
        <taxon>Cinchona</taxon>
    </lineage>
</organism>
<accession>A0ABD2ZKS3</accession>
<evidence type="ECO:0000259" key="6">
    <source>
        <dbReference type="PROSITE" id="PS50011"/>
    </source>
</evidence>
<dbReference type="AlphaFoldDB" id="A0ABD2ZKS3"/>
<protein>
    <recommendedName>
        <fullName evidence="6">Protein kinase domain-containing protein</fullName>
    </recommendedName>
</protein>
<sequence>MRERDCYELDKETLIREMKRIRDEDGSRFNNFQISLMIWDCIVGKLLTWWSTDMLHIFRGLVYLNKRVQRIIHYDQKAGNVLFDEFGIAKVTDFGLSKIVEDDVGSQGTELTSHGAGIYCWHSFVPNAIWKMAFGSWPKPRTILCEDTIIKARKVDFPSRPAVSNEAKDFIRGCLTYDQAERPDVLTIAQDPYLTYTKK</sequence>
<dbReference type="PANTHER" id="PTHR22974">
    <property type="entry name" value="MIXED LINEAGE PROTEIN KINASE"/>
    <property type="match status" value="1"/>
</dbReference>
<feature type="domain" description="Protein kinase" evidence="6">
    <location>
        <begin position="1"/>
        <end position="199"/>
    </location>
</feature>
<comment type="caution">
    <text evidence="7">The sequence shown here is derived from an EMBL/GenBank/DDBJ whole genome shotgun (WGS) entry which is preliminary data.</text>
</comment>